<keyword evidence="6" id="KW-1185">Reference proteome</keyword>
<dbReference type="Proteomes" id="UP001197028">
    <property type="component" value="Unassembled WGS sequence"/>
</dbReference>
<dbReference type="InterPro" id="IPR023614">
    <property type="entry name" value="Porin_dom_sf"/>
</dbReference>
<name>A0ABS5ZRW8_9PROT</name>
<dbReference type="PANTHER" id="PTHR34596:SF2">
    <property type="entry name" value="CHITOPORIN"/>
    <property type="match status" value="1"/>
</dbReference>
<organism evidence="5 6">
    <name type="scientific">Acidithiobacillus concretivorus</name>
    <dbReference type="NCBI Taxonomy" id="3063952"/>
    <lineage>
        <taxon>Bacteria</taxon>
        <taxon>Pseudomonadati</taxon>
        <taxon>Pseudomonadota</taxon>
        <taxon>Acidithiobacillia</taxon>
        <taxon>Acidithiobacillales</taxon>
        <taxon>Acidithiobacillaceae</taxon>
        <taxon>Acidithiobacillus</taxon>
    </lineage>
</organism>
<dbReference type="Gene3D" id="2.40.160.10">
    <property type="entry name" value="Porin"/>
    <property type="match status" value="1"/>
</dbReference>
<feature type="chain" id="PRO_5046660701" evidence="4">
    <location>
        <begin position="25"/>
        <end position="452"/>
    </location>
</feature>
<dbReference type="InterPro" id="IPR005318">
    <property type="entry name" value="OM_porin_bac"/>
</dbReference>
<comment type="caution">
    <text evidence="5">The sequence shown here is derived from an EMBL/GenBank/DDBJ whole genome shotgun (WGS) entry which is preliminary data.</text>
</comment>
<evidence type="ECO:0000256" key="1">
    <source>
        <dbReference type="ARBA" id="ARBA00009075"/>
    </source>
</evidence>
<evidence type="ECO:0000256" key="3">
    <source>
        <dbReference type="ARBA" id="ARBA00022729"/>
    </source>
</evidence>
<protein>
    <submittedName>
        <fullName evidence="5">Outer membrane porin, OprD family</fullName>
    </submittedName>
</protein>
<evidence type="ECO:0000256" key="4">
    <source>
        <dbReference type="SAM" id="SignalP"/>
    </source>
</evidence>
<comment type="similarity">
    <text evidence="1">Belongs to the outer membrane porin (Opr) (TC 1.B.25) family.</text>
</comment>
<feature type="signal peptide" evidence="4">
    <location>
        <begin position="1"/>
        <end position="24"/>
    </location>
</feature>
<keyword evidence="2" id="KW-0813">Transport</keyword>
<reference evidence="5 6" key="1">
    <citation type="journal article" date="2021" name="ISME J.">
        <title>Genomic evolution of the class Acidithiobacillia: deep-branching Proteobacteria living in extreme acidic conditions.</title>
        <authorList>
            <person name="Moya-Beltran A."/>
            <person name="Beard S."/>
            <person name="Rojas-Villalobos C."/>
            <person name="Issotta F."/>
            <person name="Gallardo Y."/>
            <person name="Ulloa R."/>
            <person name="Giaveno A."/>
            <person name="Degli Esposti M."/>
            <person name="Johnson D.B."/>
            <person name="Quatrini R."/>
        </authorList>
    </citation>
    <scope>NUCLEOTIDE SEQUENCE [LARGE SCALE GENOMIC DNA]</scope>
    <source>
        <strain evidence="5 6">ATCC 19703</strain>
    </source>
</reference>
<dbReference type="EMBL" id="JABELD010000090">
    <property type="protein sequence ID" value="MBU2739419.1"/>
    <property type="molecule type" value="Genomic_DNA"/>
</dbReference>
<keyword evidence="3 4" id="KW-0732">Signal</keyword>
<evidence type="ECO:0000313" key="5">
    <source>
        <dbReference type="EMBL" id="MBU2739419.1"/>
    </source>
</evidence>
<accession>A0ABS5ZRW8</accession>
<dbReference type="Pfam" id="PF03573">
    <property type="entry name" value="OprD"/>
    <property type="match status" value="1"/>
</dbReference>
<dbReference type="PANTHER" id="PTHR34596">
    <property type="entry name" value="CHITOPORIN"/>
    <property type="match status" value="1"/>
</dbReference>
<evidence type="ECO:0000313" key="6">
    <source>
        <dbReference type="Proteomes" id="UP001197028"/>
    </source>
</evidence>
<sequence length="452" mass="49124">MLKKNRVAVAMFAALSGFAAVAHADTSSTGNTLADFFMHSKVDGQIRSYYFNRFFGGTQPNARAFSLGGYINVHTPSAAGFSADVGFYTANSLGANPGNQTVNDVTLMGLGDSINALGQAYLQYAIPDVVMIRAGNQEVNTPFVNGSDSRMIPATFQGIFAQVTPYCGWNIYGMRMFRWKSRTSGDYYRDNLYYNTGFDGDPIYGGAADLPAGTPASNGILAFGTSYKRYGINAHAWYYNFYNFTNMFYGDASYTLKTGMGLDPFLGGQVVREWDSNSRLNGTNGAGEVDHFKGDSVNSTTWGVEGGVKYNLDNAIFGKGALTAAYNQIEYHPGAIGGGAIVSPYTVGYATDPLYTTSMIRGLVEMGPGHAWKISLSQHFLNNSFLFQTSYAQYQLQAAGYANDIYGDLTYFPKGFLKGLSIRDRVGVAHGDLSAAQAGYFIYNRVMLTYAF</sequence>
<evidence type="ECO:0000256" key="2">
    <source>
        <dbReference type="ARBA" id="ARBA00022448"/>
    </source>
</evidence>
<dbReference type="RefSeq" id="WP_215864336.1">
    <property type="nucleotide sequence ID" value="NZ_JABELD010000090.1"/>
</dbReference>
<proteinExistence type="inferred from homology"/>
<gene>
    <name evidence="5" type="ORF">HJG40_11625</name>
</gene>